<feature type="transmembrane region" description="Helical" evidence="1">
    <location>
        <begin position="565"/>
        <end position="590"/>
    </location>
</feature>
<keyword evidence="4" id="KW-1185">Reference proteome</keyword>
<gene>
    <name evidence="3" type="ORF">DICPUDRAFT_73841</name>
</gene>
<evidence type="ECO:0000313" key="3">
    <source>
        <dbReference type="EMBL" id="EGC40519.1"/>
    </source>
</evidence>
<accession>F0Z613</accession>
<dbReference type="InParanoid" id="F0Z613"/>
<organism evidence="3 4">
    <name type="scientific">Dictyostelium purpureum</name>
    <name type="common">Slime mold</name>
    <dbReference type="NCBI Taxonomy" id="5786"/>
    <lineage>
        <taxon>Eukaryota</taxon>
        <taxon>Amoebozoa</taxon>
        <taxon>Evosea</taxon>
        <taxon>Eumycetozoa</taxon>
        <taxon>Dictyostelia</taxon>
        <taxon>Dictyosteliales</taxon>
        <taxon>Dictyosteliaceae</taxon>
        <taxon>Dictyostelium</taxon>
    </lineage>
</organism>
<evidence type="ECO:0000256" key="1">
    <source>
        <dbReference type="SAM" id="Phobius"/>
    </source>
</evidence>
<sequence>MKYNYIFLTVFLLLNFNNIIAQIVFNNNIINTCTNDNPCDLSSKEVWTNNQVPLTNDDVVIDFSSVESTSNIYLVAQNFHISLNSFNITGPSSSPSITNLLINNSNLTVSVFTMSNLNVTIDGTKGIVYNLGNFKSYNTNLLVQGNGYINVTQTEILGEIPANFIGNVSFVSNGPASLQAPMNWSSQIGLLEFNGAVEITGPFNIASPIAFYQWVEISSNGTMNQVFFSDYFTIEGGSSVHIDQIDSLLSGSLVNVIEQSSLYLATQPFSPLNFFTIEDRSTLYLPSGGLINDLFRTGNGTLVITDSKKVTTFYLYQPYLSVTSLGSLELIGNLDTVTVTGQNSNVTLENVSNVNSISVNGLIFIDIAGSLTVSQQALAKNVLVSGSLTLYGGISSNRLDVTIFSSLIISNNSYVDSSVNSYGRTTIDSGCKIKSIVQKAGSTLAITSPGISILDGFTMVNGSYTTIQNASINNNEPIIKVNQFNLNNTQFDIQLIQGSNPADNDTILIVQSSDLANSNNIFEQTSIIIRINSQTRYTALNYKIESDSNGNVRAIFYKEKKPTNYTGVIIGTIFGGAVLIAIVVTILCCVSKRKKSHHHYHQHERKSLIHN</sequence>
<dbReference type="GeneID" id="10503344"/>
<feature type="signal peptide" evidence="2">
    <location>
        <begin position="1"/>
        <end position="21"/>
    </location>
</feature>
<keyword evidence="1" id="KW-1133">Transmembrane helix</keyword>
<keyword evidence="1" id="KW-0472">Membrane</keyword>
<evidence type="ECO:0000256" key="2">
    <source>
        <dbReference type="SAM" id="SignalP"/>
    </source>
</evidence>
<evidence type="ECO:0000313" key="4">
    <source>
        <dbReference type="Proteomes" id="UP000001064"/>
    </source>
</evidence>
<keyword evidence="2" id="KW-0732">Signal</keyword>
<proteinExistence type="predicted"/>
<evidence type="ECO:0008006" key="5">
    <source>
        <dbReference type="Google" id="ProtNLM"/>
    </source>
</evidence>
<protein>
    <recommendedName>
        <fullName evidence="5">Auto-transporter adhesin head GIN domain-containing protein</fullName>
    </recommendedName>
</protein>
<dbReference type="KEGG" id="dpp:DICPUDRAFT_73841"/>
<keyword evidence="1" id="KW-0812">Transmembrane</keyword>
<dbReference type="VEuPathDB" id="AmoebaDB:DICPUDRAFT_73841"/>
<dbReference type="RefSeq" id="XP_003282855.1">
    <property type="nucleotide sequence ID" value="XM_003282807.1"/>
</dbReference>
<dbReference type="EMBL" id="GL870941">
    <property type="protein sequence ID" value="EGC40519.1"/>
    <property type="molecule type" value="Genomic_DNA"/>
</dbReference>
<dbReference type="AlphaFoldDB" id="F0Z613"/>
<name>F0Z613_DICPU</name>
<reference evidence="4" key="1">
    <citation type="journal article" date="2011" name="Genome Biol.">
        <title>Comparative genomics of the social amoebae Dictyostelium discoideum and Dictyostelium purpureum.</title>
        <authorList>
            <consortium name="US DOE Joint Genome Institute (JGI-PGF)"/>
            <person name="Sucgang R."/>
            <person name="Kuo A."/>
            <person name="Tian X."/>
            <person name="Salerno W."/>
            <person name="Parikh A."/>
            <person name="Feasley C.L."/>
            <person name="Dalin E."/>
            <person name="Tu H."/>
            <person name="Huang E."/>
            <person name="Barry K."/>
            <person name="Lindquist E."/>
            <person name="Shapiro H."/>
            <person name="Bruce D."/>
            <person name="Schmutz J."/>
            <person name="Salamov A."/>
            <person name="Fey P."/>
            <person name="Gaudet P."/>
            <person name="Anjard C."/>
            <person name="Babu M.M."/>
            <person name="Basu S."/>
            <person name="Bushmanova Y."/>
            <person name="van der Wel H."/>
            <person name="Katoh-Kurasawa M."/>
            <person name="Dinh C."/>
            <person name="Coutinho P.M."/>
            <person name="Saito T."/>
            <person name="Elias M."/>
            <person name="Schaap P."/>
            <person name="Kay R.R."/>
            <person name="Henrissat B."/>
            <person name="Eichinger L."/>
            <person name="Rivero F."/>
            <person name="Putnam N.H."/>
            <person name="West C.M."/>
            <person name="Loomis W.F."/>
            <person name="Chisholm R.L."/>
            <person name="Shaulsky G."/>
            <person name="Strassmann J.E."/>
            <person name="Queller D.C."/>
            <person name="Kuspa A."/>
            <person name="Grigoriev I.V."/>
        </authorList>
    </citation>
    <scope>NUCLEOTIDE SEQUENCE [LARGE SCALE GENOMIC DNA]</scope>
    <source>
        <strain evidence="4">QSDP1</strain>
    </source>
</reference>
<dbReference type="Proteomes" id="UP000001064">
    <property type="component" value="Unassembled WGS sequence"/>
</dbReference>
<feature type="chain" id="PRO_5003263376" description="Auto-transporter adhesin head GIN domain-containing protein" evidence="2">
    <location>
        <begin position="22"/>
        <end position="611"/>
    </location>
</feature>